<name>A0A840HVV9_9SPHN</name>
<sequence>MQNTAPKICLAGSGGGHVRQLLDLEPAWRGLDSFFITEDTALGKSLAEHHRCAFVAHVAMGQARLGAPFQMLWNGLRNFWQSAAIILKERPQMMITTGAGAMFFAMLWARLLGAQIVLIDSFARFERPSLFARIAAPLAHHRIVQSKALADYWPRTHIFDPLKLLDGNRPEKQPLLFATVGATLPFDRLVQSVAALKASGHIPERVILQVGKGARKPPPMEGVEIVETLSFGQVQKLLHDADIVVCHGGTGSLITALRAGCRVISMPRLFQRGEHYDDHQAEITEAFVARGLIWSANSVDELKTALADARTATPRMATTDPAELIAYLNGLLEPLAA</sequence>
<dbReference type="Gene3D" id="3.40.50.2000">
    <property type="entry name" value="Glycogen Phosphorylase B"/>
    <property type="match status" value="2"/>
</dbReference>
<keyword evidence="1" id="KW-1133">Transmembrane helix</keyword>
<dbReference type="EMBL" id="JACHOV010000007">
    <property type="protein sequence ID" value="MBB4641757.1"/>
    <property type="molecule type" value="Genomic_DNA"/>
</dbReference>
<dbReference type="InterPro" id="IPR013969">
    <property type="entry name" value="Oligosacch_biosynth_Alg14"/>
</dbReference>
<feature type="domain" description="Glycosyl transferase family 28 C-terminal" evidence="2">
    <location>
        <begin position="178"/>
        <end position="319"/>
    </location>
</feature>
<comment type="caution">
    <text evidence="3">The sequence shown here is derived from an EMBL/GenBank/DDBJ whole genome shotgun (WGS) entry which is preliminary data.</text>
</comment>
<evidence type="ECO:0000256" key="1">
    <source>
        <dbReference type="SAM" id="Phobius"/>
    </source>
</evidence>
<dbReference type="NCBIfam" id="NF046028">
    <property type="entry name" value="GluronsyltaseWelK"/>
    <property type="match status" value="1"/>
</dbReference>
<keyword evidence="1" id="KW-0472">Membrane</keyword>
<reference evidence="3 4" key="1">
    <citation type="submission" date="2020-08" db="EMBL/GenBank/DDBJ databases">
        <title>Genomic Encyclopedia of Type Strains, Phase IV (KMG-IV): sequencing the most valuable type-strain genomes for metagenomic binning, comparative biology and taxonomic classification.</title>
        <authorList>
            <person name="Goeker M."/>
        </authorList>
    </citation>
    <scope>NUCLEOTIDE SEQUENCE [LARGE SCALE GENOMIC DNA]</scope>
    <source>
        <strain evidence="3 4">DSM 7465</strain>
    </source>
</reference>
<keyword evidence="3" id="KW-0808">Transferase</keyword>
<dbReference type="PANTHER" id="PTHR21015:SF22">
    <property type="entry name" value="GLYCOSYLTRANSFERASE"/>
    <property type="match status" value="1"/>
</dbReference>
<dbReference type="InterPro" id="IPR007235">
    <property type="entry name" value="Glyco_trans_28_C"/>
</dbReference>
<protein>
    <submittedName>
        <fullName evidence="3">UDP-N-acetylglucosamine transferase subunit ALG13</fullName>
    </submittedName>
</protein>
<dbReference type="PANTHER" id="PTHR21015">
    <property type="entry name" value="UDP-N-ACETYLGLUCOSAMINE--N-ACETYLMURAMYL-(PENTAPEPTIDE) PYROPHOSPHORYL-UNDECAPRENOL N-ACETYLGLUCOSAMINE TRANSFERASE 1"/>
    <property type="match status" value="1"/>
</dbReference>
<dbReference type="Pfam" id="PF08660">
    <property type="entry name" value="Alg14"/>
    <property type="match status" value="1"/>
</dbReference>
<dbReference type="SUPFAM" id="SSF53756">
    <property type="entry name" value="UDP-Glycosyltransferase/glycogen phosphorylase"/>
    <property type="match status" value="1"/>
</dbReference>
<dbReference type="GO" id="GO:0006488">
    <property type="term" value="P:dolichol-linked oligosaccharide biosynthetic process"/>
    <property type="evidence" value="ECO:0007669"/>
    <property type="project" value="InterPro"/>
</dbReference>
<feature type="transmembrane region" description="Helical" evidence="1">
    <location>
        <begin position="95"/>
        <end position="118"/>
    </location>
</feature>
<evidence type="ECO:0000259" key="2">
    <source>
        <dbReference type="Pfam" id="PF04101"/>
    </source>
</evidence>
<dbReference type="GO" id="GO:0016758">
    <property type="term" value="F:hexosyltransferase activity"/>
    <property type="evidence" value="ECO:0007669"/>
    <property type="project" value="InterPro"/>
</dbReference>
<dbReference type="AlphaFoldDB" id="A0A840HVV9"/>
<proteinExistence type="predicted"/>
<gene>
    <name evidence="3" type="ORF">HNQ99_002070</name>
</gene>
<dbReference type="RefSeq" id="WP_184475549.1">
    <property type="nucleotide sequence ID" value="NZ_JACHOV010000007.1"/>
</dbReference>
<keyword evidence="4" id="KW-1185">Reference proteome</keyword>
<dbReference type="Pfam" id="PF04101">
    <property type="entry name" value="Glyco_tran_28_C"/>
    <property type="match status" value="1"/>
</dbReference>
<organism evidence="3 4">
    <name type="scientific">Rhizorhapis suberifaciens</name>
    <name type="common">corky root of lettuce</name>
    <dbReference type="NCBI Taxonomy" id="13656"/>
    <lineage>
        <taxon>Bacteria</taxon>
        <taxon>Pseudomonadati</taxon>
        <taxon>Pseudomonadota</taxon>
        <taxon>Alphaproteobacteria</taxon>
        <taxon>Sphingomonadales</taxon>
        <taxon>Sphingomonadaceae</taxon>
        <taxon>Rhizorhapis</taxon>
    </lineage>
</organism>
<evidence type="ECO:0000313" key="3">
    <source>
        <dbReference type="EMBL" id="MBB4641757.1"/>
    </source>
</evidence>
<evidence type="ECO:0000313" key="4">
    <source>
        <dbReference type="Proteomes" id="UP000575068"/>
    </source>
</evidence>
<accession>A0A840HVV9</accession>
<keyword evidence="1" id="KW-0812">Transmembrane</keyword>
<dbReference type="Proteomes" id="UP000575068">
    <property type="component" value="Unassembled WGS sequence"/>
</dbReference>